<dbReference type="Pfam" id="PF04586">
    <property type="entry name" value="Peptidase_S78"/>
    <property type="match status" value="1"/>
</dbReference>
<evidence type="ECO:0000256" key="3">
    <source>
        <dbReference type="ARBA" id="ARBA00022801"/>
    </source>
</evidence>
<sequence length="248" mass="26964">MNTIDHREFRPDEICREFEVKKASLKIRDFGLDVKAVNDDGSFSGYGSVFGAVDSYGEIVAPGAFTESLVEIAGKGRPVPVLWQHRSDQPIGIYTSLKEDETGLYVEGALLKDAVRQASESYALMKAGAVSGLSIGYYVRESSFDEKTGIRTLKRVDLVEISLVTFPANDEARIDAVKSKIAHGELPSLNEFERFLREAGFSKTKAAVIANRGLAHLLRSESAGDPANEPEATKALSAVLSGFTLPTF</sequence>
<keyword evidence="3" id="KW-0378">Hydrolase</keyword>
<gene>
    <name evidence="5" type="ORF">LNAOJCKE_5191</name>
</gene>
<keyword evidence="1" id="KW-1188">Viral release from host cell</keyword>
<dbReference type="Proteomes" id="UP001055039">
    <property type="component" value="Unassembled WGS sequence"/>
</dbReference>
<name>A0ABQ4UMM6_9HYPH</name>
<evidence type="ECO:0000256" key="2">
    <source>
        <dbReference type="ARBA" id="ARBA00022670"/>
    </source>
</evidence>
<dbReference type="InterPro" id="IPR006433">
    <property type="entry name" value="Prohead_protease"/>
</dbReference>
<keyword evidence="2" id="KW-0645">Protease</keyword>
<keyword evidence="6" id="KW-1185">Reference proteome</keyword>
<evidence type="ECO:0000313" key="5">
    <source>
        <dbReference type="EMBL" id="GJE67956.1"/>
    </source>
</evidence>
<evidence type="ECO:0000259" key="4">
    <source>
        <dbReference type="Pfam" id="PF04586"/>
    </source>
</evidence>
<comment type="caution">
    <text evidence="5">The sequence shown here is derived from an EMBL/GenBank/DDBJ whole genome shotgun (WGS) entry which is preliminary data.</text>
</comment>
<dbReference type="RefSeq" id="WP_238228836.1">
    <property type="nucleotide sequence ID" value="NZ_BAAADH010000054.1"/>
</dbReference>
<dbReference type="NCBIfam" id="TIGR01543">
    <property type="entry name" value="proheadase_HK97"/>
    <property type="match status" value="1"/>
</dbReference>
<dbReference type="SUPFAM" id="SSF50789">
    <property type="entry name" value="Herpes virus serine proteinase, assemblin"/>
    <property type="match status" value="1"/>
</dbReference>
<dbReference type="InterPro" id="IPR054613">
    <property type="entry name" value="Peptidase_S78_dom"/>
</dbReference>
<evidence type="ECO:0000313" key="6">
    <source>
        <dbReference type="Proteomes" id="UP001055039"/>
    </source>
</evidence>
<proteinExistence type="predicted"/>
<evidence type="ECO:0000256" key="1">
    <source>
        <dbReference type="ARBA" id="ARBA00022612"/>
    </source>
</evidence>
<reference evidence="5" key="2">
    <citation type="submission" date="2021-08" db="EMBL/GenBank/DDBJ databases">
        <authorList>
            <person name="Tani A."/>
            <person name="Ola A."/>
            <person name="Ogura Y."/>
            <person name="Katsura K."/>
            <person name="Hayashi T."/>
        </authorList>
    </citation>
    <scope>NUCLEOTIDE SEQUENCE</scope>
    <source>
        <strain evidence="5">NBRC 15686</strain>
    </source>
</reference>
<feature type="domain" description="Prohead serine protease" evidence="4">
    <location>
        <begin position="32"/>
        <end position="184"/>
    </location>
</feature>
<organism evidence="5 6">
    <name type="scientific">Methylorubrum aminovorans</name>
    <dbReference type="NCBI Taxonomy" id="269069"/>
    <lineage>
        <taxon>Bacteria</taxon>
        <taxon>Pseudomonadati</taxon>
        <taxon>Pseudomonadota</taxon>
        <taxon>Alphaproteobacteria</taxon>
        <taxon>Hyphomicrobiales</taxon>
        <taxon>Methylobacteriaceae</taxon>
        <taxon>Methylorubrum</taxon>
    </lineage>
</organism>
<dbReference type="EMBL" id="BPRC01000038">
    <property type="protein sequence ID" value="GJE67956.1"/>
    <property type="molecule type" value="Genomic_DNA"/>
</dbReference>
<reference evidence="5" key="1">
    <citation type="journal article" date="2021" name="Front. Microbiol.">
        <title>Comprehensive Comparative Genomics and Phenotyping of Methylobacterium Species.</title>
        <authorList>
            <person name="Alessa O."/>
            <person name="Ogura Y."/>
            <person name="Fujitani Y."/>
            <person name="Takami H."/>
            <person name="Hayashi T."/>
            <person name="Sahin N."/>
            <person name="Tani A."/>
        </authorList>
    </citation>
    <scope>NUCLEOTIDE SEQUENCE</scope>
    <source>
        <strain evidence="5">NBRC 15686</strain>
    </source>
</reference>
<protein>
    <recommendedName>
        <fullName evidence="4">Prohead serine protease domain-containing protein</fullName>
    </recommendedName>
</protein>
<accession>A0ABQ4UMM6</accession>